<dbReference type="OrthoDB" id="187139at2759"/>
<dbReference type="STRING" id="72664.V4LXF3"/>
<dbReference type="SUPFAM" id="SSF51126">
    <property type="entry name" value="Pectin lyase-like"/>
    <property type="match status" value="1"/>
</dbReference>
<dbReference type="GO" id="GO:0004650">
    <property type="term" value="F:polygalacturonase activity"/>
    <property type="evidence" value="ECO:0007669"/>
    <property type="project" value="InterPro"/>
</dbReference>
<feature type="chain" id="PRO_5004722088" description="Pectate lyase superfamily protein domain-containing protein" evidence="10">
    <location>
        <begin position="23"/>
        <end position="403"/>
    </location>
</feature>
<evidence type="ECO:0000256" key="4">
    <source>
        <dbReference type="ARBA" id="ARBA00022525"/>
    </source>
</evidence>
<organism evidence="11 12">
    <name type="scientific">Eutrema salsugineum</name>
    <name type="common">Saltwater cress</name>
    <name type="synonym">Sisymbrium salsugineum</name>
    <dbReference type="NCBI Taxonomy" id="72664"/>
    <lineage>
        <taxon>Eukaryota</taxon>
        <taxon>Viridiplantae</taxon>
        <taxon>Streptophyta</taxon>
        <taxon>Embryophyta</taxon>
        <taxon>Tracheophyta</taxon>
        <taxon>Spermatophyta</taxon>
        <taxon>Magnoliopsida</taxon>
        <taxon>eudicotyledons</taxon>
        <taxon>Gunneridae</taxon>
        <taxon>Pentapetalae</taxon>
        <taxon>rosids</taxon>
        <taxon>malvids</taxon>
        <taxon>Brassicales</taxon>
        <taxon>Brassicaceae</taxon>
        <taxon>Eutremeae</taxon>
        <taxon>Eutrema</taxon>
    </lineage>
</organism>
<keyword evidence="3" id="KW-0134">Cell wall</keyword>
<dbReference type="PANTHER" id="PTHR31375">
    <property type="match status" value="1"/>
</dbReference>
<dbReference type="Proteomes" id="UP000030689">
    <property type="component" value="Unassembled WGS sequence"/>
</dbReference>
<keyword evidence="5 9" id="KW-0378">Hydrolase</keyword>
<keyword evidence="12" id="KW-1185">Reference proteome</keyword>
<keyword evidence="4" id="KW-0964">Secreted</keyword>
<feature type="signal peptide" evidence="10">
    <location>
        <begin position="1"/>
        <end position="22"/>
    </location>
</feature>
<dbReference type="Gramene" id="ESQ55365">
    <property type="protein sequence ID" value="ESQ55365"/>
    <property type="gene ID" value="EUTSA_v10027416mg"/>
</dbReference>
<dbReference type="EMBL" id="KI517384">
    <property type="protein sequence ID" value="ESQ55365.1"/>
    <property type="molecule type" value="Genomic_DNA"/>
</dbReference>
<dbReference type="AlphaFoldDB" id="V4LXF3"/>
<evidence type="ECO:0008006" key="13">
    <source>
        <dbReference type="Google" id="ProtNLM"/>
    </source>
</evidence>
<dbReference type="InterPro" id="IPR011050">
    <property type="entry name" value="Pectin_lyase_fold/virulence"/>
</dbReference>
<accession>V4LXF3</accession>
<evidence type="ECO:0000256" key="10">
    <source>
        <dbReference type="SAM" id="SignalP"/>
    </source>
</evidence>
<dbReference type="PROSITE" id="PS00502">
    <property type="entry name" value="POLYGALACTURONASE"/>
    <property type="match status" value="1"/>
</dbReference>
<evidence type="ECO:0000256" key="2">
    <source>
        <dbReference type="ARBA" id="ARBA00008834"/>
    </source>
</evidence>
<dbReference type="GO" id="GO:0005975">
    <property type="term" value="P:carbohydrate metabolic process"/>
    <property type="evidence" value="ECO:0007669"/>
    <property type="project" value="InterPro"/>
</dbReference>
<proteinExistence type="inferred from homology"/>
<name>V4LXF3_EUTSA</name>
<gene>
    <name evidence="11" type="ORF">EUTSA_v10027416mg</name>
</gene>
<dbReference type="InterPro" id="IPR000743">
    <property type="entry name" value="Glyco_hydro_28"/>
</dbReference>
<dbReference type="eggNOG" id="ENOG502QRSR">
    <property type="taxonomic scope" value="Eukaryota"/>
</dbReference>
<dbReference type="GO" id="GO:0071555">
    <property type="term" value="P:cell wall organization"/>
    <property type="evidence" value="ECO:0007669"/>
    <property type="project" value="UniProtKB-KW"/>
</dbReference>
<dbReference type="KEGG" id="eus:EUTSA_v10027416mg"/>
<evidence type="ECO:0000313" key="12">
    <source>
        <dbReference type="Proteomes" id="UP000030689"/>
    </source>
</evidence>
<dbReference type="FunFam" id="2.160.20.10:FF:000004">
    <property type="entry name" value="Pectin lyase-like superfamily protein"/>
    <property type="match status" value="1"/>
</dbReference>
<reference evidence="11 12" key="1">
    <citation type="journal article" date="2013" name="Front. Plant Sci.">
        <title>The Reference Genome of the Halophytic Plant Eutrema salsugineum.</title>
        <authorList>
            <person name="Yang R."/>
            <person name="Jarvis D.E."/>
            <person name="Chen H."/>
            <person name="Beilstein M.A."/>
            <person name="Grimwood J."/>
            <person name="Jenkins J."/>
            <person name="Shu S."/>
            <person name="Prochnik S."/>
            <person name="Xin M."/>
            <person name="Ma C."/>
            <person name="Schmutz J."/>
            <person name="Wing R.A."/>
            <person name="Mitchell-Olds T."/>
            <person name="Schumaker K.S."/>
            <person name="Wang X."/>
        </authorList>
    </citation>
    <scope>NUCLEOTIDE SEQUENCE [LARGE SCALE GENOMIC DNA]</scope>
</reference>
<evidence type="ECO:0000256" key="5">
    <source>
        <dbReference type="ARBA" id="ARBA00022801"/>
    </source>
</evidence>
<feature type="active site" evidence="8">
    <location>
        <position position="246"/>
    </location>
</feature>
<dbReference type="Pfam" id="PF00295">
    <property type="entry name" value="Glyco_hydro_28"/>
    <property type="match status" value="1"/>
</dbReference>
<keyword evidence="7" id="KW-0961">Cell wall biogenesis/degradation</keyword>
<dbReference type="InterPro" id="IPR012334">
    <property type="entry name" value="Pectin_lyas_fold"/>
</dbReference>
<evidence type="ECO:0000256" key="7">
    <source>
        <dbReference type="ARBA" id="ARBA00023316"/>
    </source>
</evidence>
<dbReference type="Gene3D" id="2.160.20.10">
    <property type="entry name" value="Single-stranded right-handed beta-helix, Pectin lyase-like"/>
    <property type="match status" value="1"/>
</dbReference>
<protein>
    <recommendedName>
        <fullName evidence="13">Pectate lyase superfamily protein domain-containing protein</fullName>
    </recommendedName>
</protein>
<keyword evidence="6 9" id="KW-0326">Glycosidase</keyword>
<evidence type="ECO:0000313" key="11">
    <source>
        <dbReference type="EMBL" id="ESQ55365.1"/>
    </source>
</evidence>
<evidence type="ECO:0000256" key="1">
    <source>
        <dbReference type="ARBA" id="ARBA00004191"/>
    </source>
</evidence>
<comment type="subcellular location">
    <subcellularLocation>
        <location evidence="1">Secreted</location>
        <location evidence="1">Cell wall</location>
    </subcellularLocation>
</comment>
<comment type="similarity">
    <text evidence="2 9">Belongs to the glycosyl hydrolase 28 family.</text>
</comment>
<evidence type="ECO:0000256" key="8">
    <source>
        <dbReference type="PROSITE-ProRule" id="PRU10052"/>
    </source>
</evidence>
<evidence type="ECO:0000256" key="3">
    <source>
        <dbReference type="ARBA" id="ARBA00022512"/>
    </source>
</evidence>
<evidence type="ECO:0000256" key="9">
    <source>
        <dbReference type="RuleBase" id="RU361169"/>
    </source>
</evidence>
<keyword evidence="10" id="KW-0732">Signal</keyword>
<dbReference type="OMA" id="VHHFSIT"/>
<sequence length="403" mass="43946">MACIVFGFKALCFSFLFVAVASRPTAWKKVFNVQRYGATSDGKTDNVNAFKTVWKSACSRINGNSKIYVPKGTFYLGGIEFLGPCKNKIEFVIDGTLLAPANPKDIKQDTWINFRYIDNLSIYGKGTLDGQGKQSWPFNDCHKNTSCPQLAKTMGFAFVNDSSVKGITSLNSKMAHFNFFQVHHFNITEVNITAPGDSPNTDGIKIGYSSNMQISNTQIGTGDDCIAILPGTTNLDISNVTCGPGHGISVGSLGKNKAEKDVNGLTVSDTIFNGTSNGIRIKTWESSASNILVSKFVYENIQMINVGIPINIDQKYCPYPPCEKKGDSHVQIQDVELQNIYGTSTTKTAVSLQCSKSVPCKNIHLIDIDLKYNGTNEQGPAIAMCQNVDGYARGKKFPPNCLD</sequence>
<evidence type="ECO:0000256" key="6">
    <source>
        <dbReference type="ARBA" id="ARBA00023295"/>
    </source>
</evidence>